<keyword evidence="1" id="KW-1133">Transmembrane helix</keyword>
<evidence type="ECO:0000313" key="2">
    <source>
        <dbReference type="EMBL" id="KAL3418153.1"/>
    </source>
</evidence>
<feature type="transmembrane region" description="Helical" evidence="1">
    <location>
        <begin position="143"/>
        <end position="165"/>
    </location>
</feature>
<dbReference type="Proteomes" id="UP001629113">
    <property type="component" value="Unassembled WGS sequence"/>
</dbReference>
<protein>
    <submittedName>
        <fullName evidence="2">Uncharacterized protein</fullName>
    </submittedName>
</protein>
<accession>A0ABR4P4B9</accession>
<organism evidence="2 3">
    <name type="scientific">Phlyctema vagabunda</name>
    <dbReference type="NCBI Taxonomy" id="108571"/>
    <lineage>
        <taxon>Eukaryota</taxon>
        <taxon>Fungi</taxon>
        <taxon>Dikarya</taxon>
        <taxon>Ascomycota</taxon>
        <taxon>Pezizomycotina</taxon>
        <taxon>Leotiomycetes</taxon>
        <taxon>Helotiales</taxon>
        <taxon>Dermateaceae</taxon>
        <taxon>Phlyctema</taxon>
    </lineage>
</organism>
<evidence type="ECO:0000256" key="1">
    <source>
        <dbReference type="SAM" id="Phobius"/>
    </source>
</evidence>
<reference evidence="2 3" key="1">
    <citation type="submission" date="2024-06" db="EMBL/GenBank/DDBJ databases">
        <title>Complete genome of Phlyctema vagabunda strain 19-DSS-EL-015.</title>
        <authorList>
            <person name="Fiorenzani C."/>
        </authorList>
    </citation>
    <scope>NUCLEOTIDE SEQUENCE [LARGE SCALE GENOMIC DNA]</scope>
    <source>
        <strain evidence="2 3">19-DSS-EL-015</strain>
    </source>
</reference>
<sequence length="418" mass="45568">MVSMSPPSDALPMSNKSTYLTDHHGAKVKELLQWLRVAKTATVILIFSVLVNLILMYGLIHYPCSPNPDRCVAYCTAVNAPRMLESPPQIEVPRSLPLSSLPVSKEVAIRESKIAVRGNKTESKELMVRPSSEVGAHLDATYLWFYVAMGAFYVTAQAVSWWNMVDACRDFSDTSDVINCVWGAVSTVVTAAGAFYGSYKTIGRIQTWASNNGIQFGGFKRDSIESGLLLGDLSSIFSAPVSHLGSFDFAPLGLNGTLQERESKDPIDVFGFKTPHGLDMHFSFLGSMENMQGNGKKQLAFKFGFGTGLVPEKDKRANFNQQYFTNGGIDFILDENPGDGGVLSVTNDYGQIDHEVSCLMGSTSGATGHYFQIYDNNHRGTIAGGAVAPFRGSDHWSAITQMYNEPWPISSSATCEVS</sequence>
<gene>
    <name evidence="2" type="ORF">PVAG01_09868</name>
</gene>
<comment type="caution">
    <text evidence="2">The sequence shown here is derived from an EMBL/GenBank/DDBJ whole genome shotgun (WGS) entry which is preliminary data.</text>
</comment>
<evidence type="ECO:0000313" key="3">
    <source>
        <dbReference type="Proteomes" id="UP001629113"/>
    </source>
</evidence>
<feature type="transmembrane region" description="Helical" evidence="1">
    <location>
        <begin position="177"/>
        <end position="197"/>
    </location>
</feature>
<dbReference type="EMBL" id="JBFCZG010000009">
    <property type="protein sequence ID" value="KAL3418153.1"/>
    <property type="molecule type" value="Genomic_DNA"/>
</dbReference>
<name>A0ABR4P4B9_9HELO</name>
<feature type="transmembrane region" description="Helical" evidence="1">
    <location>
        <begin position="37"/>
        <end position="60"/>
    </location>
</feature>
<proteinExistence type="predicted"/>
<keyword evidence="1" id="KW-0472">Membrane</keyword>
<keyword evidence="1" id="KW-0812">Transmembrane</keyword>
<keyword evidence="3" id="KW-1185">Reference proteome</keyword>